<evidence type="ECO:0000313" key="2">
    <source>
        <dbReference type="EMBL" id="KFH45799.1"/>
    </source>
</evidence>
<accession>A0A086T8W7</accession>
<proteinExistence type="predicted"/>
<gene>
    <name evidence="2" type="ORF">ACRE_034020</name>
</gene>
<name>A0A086T8W7_HAPC1</name>
<dbReference type="Proteomes" id="UP000029964">
    <property type="component" value="Unassembled WGS sequence"/>
</dbReference>
<reference evidence="3" key="1">
    <citation type="journal article" date="2014" name="Genome Announc.">
        <title>Genome sequence and annotation of Acremonium chrysogenum, producer of the beta-lactam antibiotic cephalosporin C.</title>
        <authorList>
            <person name="Terfehr D."/>
            <person name="Dahlmann T.A."/>
            <person name="Specht T."/>
            <person name="Zadra I."/>
            <person name="Kuernsteiner H."/>
            <person name="Kueck U."/>
        </authorList>
    </citation>
    <scope>NUCLEOTIDE SEQUENCE [LARGE SCALE GENOMIC DNA]</scope>
    <source>
        <strain evidence="3">ATCC 11550 / CBS 779.69 / DSM 880 / IAM 14645 / JCM 23072 / IMI 49137</strain>
    </source>
</reference>
<keyword evidence="3" id="KW-1185">Reference proteome</keyword>
<dbReference type="AlphaFoldDB" id="A0A086T8W7"/>
<dbReference type="HOGENOM" id="CLU_2811764_0_0_1"/>
<protein>
    <submittedName>
        <fullName evidence="2">Uncharacterized protein</fullName>
    </submittedName>
</protein>
<organism evidence="2 3">
    <name type="scientific">Hapsidospora chrysogenum (strain ATCC 11550 / CBS 779.69 / DSM 880 / IAM 14645 / JCM 23072 / IMI 49137)</name>
    <name type="common">Acremonium chrysogenum</name>
    <dbReference type="NCBI Taxonomy" id="857340"/>
    <lineage>
        <taxon>Eukaryota</taxon>
        <taxon>Fungi</taxon>
        <taxon>Dikarya</taxon>
        <taxon>Ascomycota</taxon>
        <taxon>Pezizomycotina</taxon>
        <taxon>Sordariomycetes</taxon>
        <taxon>Hypocreomycetidae</taxon>
        <taxon>Hypocreales</taxon>
        <taxon>Bionectriaceae</taxon>
        <taxon>Hapsidospora</taxon>
    </lineage>
</organism>
<dbReference type="EMBL" id="JPKY01000027">
    <property type="protein sequence ID" value="KFH45799.1"/>
    <property type="molecule type" value="Genomic_DNA"/>
</dbReference>
<evidence type="ECO:0000313" key="3">
    <source>
        <dbReference type="Proteomes" id="UP000029964"/>
    </source>
</evidence>
<feature type="region of interest" description="Disordered" evidence="1">
    <location>
        <begin position="29"/>
        <end position="48"/>
    </location>
</feature>
<evidence type="ECO:0000256" key="1">
    <source>
        <dbReference type="SAM" id="MobiDB-lite"/>
    </source>
</evidence>
<sequence length="67" mass="7294">MEFDGRYPKANEEAIRCAKAAEGLRCLQGEVPRPAQRPQTPGNKGLALSPERCRSLARVVQLTLGMG</sequence>
<comment type="caution">
    <text evidence="2">The sequence shown here is derived from an EMBL/GenBank/DDBJ whole genome shotgun (WGS) entry which is preliminary data.</text>
</comment>